<keyword evidence="5 11" id="KW-0347">Helicase</keyword>
<feature type="domain" description="Helicase ATP-binding" evidence="13">
    <location>
        <begin position="37"/>
        <end position="212"/>
    </location>
</feature>
<evidence type="ECO:0000256" key="5">
    <source>
        <dbReference type="ARBA" id="ARBA00022806"/>
    </source>
</evidence>
<evidence type="ECO:0000256" key="4">
    <source>
        <dbReference type="ARBA" id="ARBA00022801"/>
    </source>
</evidence>
<accession>A0A4Z0ZXE5</accession>
<comment type="catalytic activity">
    <reaction evidence="8">
        <text>ATP + H2O = ADP + phosphate + H(+)</text>
        <dbReference type="Rhea" id="RHEA:13065"/>
        <dbReference type="ChEBI" id="CHEBI:15377"/>
        <dbReference type="ChEBI" id="CHEBI:15378"/>
        <dbReference type="ChEBI" id="CHEBI:30616"/>
        <dbReference type="ChEBI" id="CHEBI:43474"/>
        <dbReference type="ChEBI" id="CHEBI:456216"/>
        <dbReference type="EC" id="3.6.4.13"/>
    </reaction>
</comment>
<dbReference type="PROSITE" id="PS00039">
    <property type="entry name" value="DEAD_ATP_HELICASE"/>
    <property type="match status" value="1"/>
</dbReference>
<dbReference type="GO" id="GO:0003724">
    <property type="term" value="F:RNA helicase activity"/>
    <property type="evidence" value="ECO:0007669"/>
    <property type="project" value="UniProtKB-EC"/>
</dbReference>
<protein>
    <recommendedName>
        <fullName evidence="9">DEAD-box ATP-dependent RNA helicase RhpA</fullName>
        <ecNumber evidence="1">3.6.4.13</ecNumber>
    </recommendedName>
</protein>
<keyword evidence="3 11" id="KW-0547">Nucleotide-binding</keyword>
<evidence type="ECO:0000256" key="9">
    <source>
        <dbReference type="ARBA" id="ARBA00074363"/>
    </source>
</evidence>
<dbReference type="GO" id="GO:0042255">
    <property type="term" value="P:ribosome assembly"/>
    <property type="evidence" value="ECO:0007669"/>
    <property type="project" value="UniProtKB-ARBA"/>
</dbReference>
<dbReference type="GO" id="GO:0005524">
    <property type="term" value="F:ATP binding"/>
    <property type="evidence" value="ECO:0007669"/>
    <property type="project" value="UniProtKB-KW"/>
</dbReference>
<dbReference type="InterPro" id="IPR014014">
    <property type="entry name" value="RNA_helicase_DEAD_Q_motif"/>
</dbReference>
<evidence type="ECO:0000256" key="6">
    <source>
        <dbReference type="ARBA" id="ARBA00022840"/>
    </source>
</evidence>
<dbReference type="InterPro" id="IPR001650">
    <property type="entry name" value="Helicase_C-like"/>
</dbReference>
<dbReference type="FunFam" id="3.40.50.300:FF:000108">
    <property type="entry name" value="ATP-dependent RNA helicase RhlE"/>
    <property type="match status" value="1"/>
</dbReference>
<reference evidence="16" key="1">
    <citation type="journal article" date="2019" name="PLoS Negl. Trop. Dis.">
        <title>Revisiting the worldwide diversity of Leptospira species in the environment.</title>
        <authorList>
            <person name="Vincent A.T."/>
            <person name="Schiettekatte O."/>
            <person name="Bourhy P."/>
            <person name="Veyrier F.J."/>
            <person name="Picardeau M."/>
        </authorList>
    </citation>
    <scope>NUCLEOTIDE SEQUENCE [LARGE SCALE GENOMIC DNA]</scope>
    <source>
        <strain evidence="16">201702451</strain>
    </source>
</reference>
<dbReference type="PROSITE" id="PS51194">
    <property type="entry name" value="HELICASE_CTER"/>
    <property type="match status" value="1"/>
</dbReference>
<evidence type="ECO:0000313" key="17">
    <source>
        <dbReference type="Proteomes" id="UP000297567"/>
    </source>
</evidence>
<dbReference type="SMART" id="SM00490">
    <property type="entry name" value="HELICc"/>
    <property type="match status" value="1"/>
</dbReference>
<dbReference type="GO" id="GO:0005829">
    <property type="term" value="C:cytosol"/>
    <property type="evidence" value="ECO:0007669"/>
    <property type="project" value="TreeGrafter"/>
</dbReference>
<dbReference type="InterPro" id="IPR027417">
    <property type="entry name" value="P-loop_NTPase"/>
</dbReference>
<evidence type="ECO:0000313" key="16">
    <source>
        <dbReference type="EMBL" id="TGL75686.1"/>
    </source>
</evidence>
<keyword evidence="6 11" id="KW-0067">ATP-binding</keyword>
<evidence type="ECO:0000256" key="11">
    <source>
        <dbReference type="RuleBase" id="RU000492"/>
    </source>
</evidence>
<dbReference type="InterPro" id="IPR014001">
    <property type="entry name" value="Helicase_ATP-bd"/>
</dbReference>
<name>A0A4Z0ZXE5_9LEPT</name>
<feature type="compositionally biased region" description="Basic residues" evidence="12">
    <location>
        <begin position="461"/>
        <end position="471"/>
    </location>
</feature>
<dbReference type="PROSITE" id="PS51195">
    <property type="entry name" value="Q_MOTIF"/>
    <property type="match status" value="1"/>
</dbReference>
<dbReference type="Pfam" id="PF00270">
    <property type="entry name" value="DEAD"/>
    <property type="match status" value="1"/>
</dbReference>
<dbReference type="SUPFAM" id="SSF52540">
    <property type="entry name" value="P-loop containing nucleoside triphosphate hydrolases"/>
    <property type="match status" value="1"/>
</dbReference>
<evidence type="ECO:0000259" key="13">
    <source>
        <dbReference type="PROSITE" id="PS51192"/>
    </source>
</evidence>
<feature type="short sequence motif" description="Q motif" evidence="10">
    <location>
        <begin position="6"/>
        <end position="34"/>
    </location>
</feature>
<dbReference type="CDD" id="cd00268">
    <property type="entry name" value="DEADc"/>
    <property type="match status" value="1"/>
</dbReference>
<dbReference type="InterPro" id="IPR050079">
    <property type="entry name" value="DEAD_box_RNA_helicase"/>
</dbReference>
<evidence type="ECO:0000256" key="3">
    <source>
        <dbReference type="ARBA" id="ARBA00022741"/>
    </source>
</evidence>
<dbReference type="PANTHER" id="PTHR47959">
    <property type="entry name" value="ATP-DEPENDENT RNA HELICASE RHLE-RELATED"/>
    <property type="match status" value="1"/>
</dbReference>
<dbReference type="GO" id="GO:0016787">
    <property type="term" value="F:hydrolase activity"/>
    <property type="evidence" value="ECO:0007669"/>
    <property type="project" value="UniProtKB-KW"/>
</dbReference>
<dbReference type="InterPro" id="IPR011545">
    <property type="entry name" value="DEAD/DEAH_box_helicase_dom"/>
</dbReference>
<dbReference type="InterPro" id="IPR000629">
    <property type="entry name" value="RNA-helicase_DEAD-box_CS"/>
</dbReference>
<feature type="domain" description="DEAD-box RNA helicase Q" evidence="15">
    <location>
        <begin position="6"/>
        <end position="34"/>
    </location>
</feature>
<keyword evidence="17" id="KW-1185">Reference proteome</keyword>
<dbReference type="PANTHER" id="PTHR47959:SF13">
    <property type="entry name" value="ATP-DEPENDENT RNA HELICASE RHLE"/>
    <property type="match status" value="1"/>
</dbReference>
<dbReference type="GO" id="GO:0009266">
    <property type="term" value="P:response to temperature stimulus"/>
    <property type="evidence" value="ECO:0007669"/>
    <property type="project" value="UniProtKB-ARBA"/>
</dbReference>
<dbReference type="RefSeq" id="WP_135640633.1">
    <property type="nucleotide sequence ID" value="NZ_RQGH01000007.1"/>
</dbReference>
<dbReference type="GO" id="GO:0003676">
    <property type="term" value="F:nucleic acid binding"/>
    <property type="evidence" value="ECO:0007669"/>
    <property type="project" value="InterPro"/>
</dbReference>
<dbReference type="InterPro" id="IPR044742">
    <property type="entry name" value="DEAD/DEAH_RhlB"/>
</dbReference>
<evidence type="ECO:0000256" key="8">
    <source>
        <dbReference type="ARBA" id="ARBA00047984"/>
    </source>
</evidence>
<evidence type="ECO:0000256" key="12">
    <source>
        <dbReference type="SAM" id="MobiDB-lite"/>
    </source>
</evidence>
<dbReference type="SMART" id="SM00487">
    <property type="entry name" value="DEXDc"/>
    <property type="match status" value="1"/>
</dbReference>
<comment type="similarity">
    <text evidence="7 11">Belongs to the DEAD box helicase family.</text>
</comment>
<evidence type="ECO:0000259" key="14">
    <source>
        <dbReference type="PROSITE" id="PS51194"/>
    </source>
</evidence>
<dbReference type="Gene3D" id="3.40.50.300">
    <property type="entry name" value="P-loop containing nucleotide triphosphate hydrolases"/>
    <property type="match status" value="2"/>
</dbReference>
<sequence length="471" mass="52015">MQKQIETFSDLKLDRSIQKAVAETGYTKPTPIQTQAIPLLLDNHDLLGCAQTGTGKTAAFALPMIHHLISTRAKPNPKQPRSLVLVPTRELAIQVHESFVLYGKYTQIRTAVIFGGVGQNPQAKAIANGLDVLIATPGRLVDLMNQNLVSLKNIEIFVLDEADRMLDMGFIHDIRKIISYLPKRRQNLFFSATMPPEIEKLANSILVEPVRIDITPVSSTVELISQSVMYTELADKKNLLLHLFKDKNFKKTIIFTKTKHGANKISELLNKNGIKTDVIHGNKSQSARQRALEDFRSGKNRALVATDLAARGIDIDDITHVINYEIPYVPETYVHRIGRTARAGKNGIAIAIAEADERSLIKDIEKVIGISIPVDRDHPYHAAQVESHTGKAPKIHGSGGGGNRGQRRSSQSGENPSGRNANSQKNSKQNSHRNKGQSEKRKPSDLGNRSEPKKSSPSAKKSPKAKGSRFR</sequence>
<evidence type="ECO:0000256" key="10">
    <source>
        <dbReference type="PROSITE-ProRule" id="PRU00552"/>
    </source>
</evidence>
<evidence type="ECO:0000256" key="7">
    <source>
        <dbReference type="ARBA" id="ARBA00038437"/>
    </source>
</evidence>
<organism evidence="16 17">
    <name type="scientific">Leptospira jelokensis</name>
    <dbReference type="NCBI Taxonomy" id="2484931"/>
    <lineage>
        <taxon>Bacteria</taxon>
        <taxon>Pseudomonadati</taxon>
        <taxon>Spirochaetota</taxon>
        <taxon>Spirochaetia</taxon>
        <taxon>Leptospirales</taxon>
        <taxon>Leptospiraceae</taxon>
        <taxon>Leptospira</taxon>
    </lineage>
</organism>
<proteinExistence type="inferred from homology"/>
<dbReference type="EMBL" id="RQGH01000007">
    <property type="protein sequence ID" value="TGL75686.1"/>
    <property type="molecule type" value="Genomic_DNA"/>
</dbReference>
<dbReference type="Proteomes" id="UP000297567">
    <property type="component" value="Unassembled WGS sequence"/>
</dbReference>
<dbReference type="CDD" id="cd18787">
    <property type="entry name" value="SF2_C_DEAD"/>
    <property type="match status" value="1"/>
</dbReference>
<dbReference type="PROSITE" id="PS51192">
    <property type="entry name" value="HELICASE_ATP_BIND_1"/>
    <property type="match status" value="1"/>
</dbReference>
<keyword evidence="4 11" id="KW-0378">Hydrolase</keyword>
<feature type="region of interest" description="Disordered" evidence="12">
    <location>
        <begin position="385"/>
        <end position="471"/>
    </location>
</feature>
<comment type="caution">
    <text evidence="16">The sequence shown here is derived from an EMBL/GenBank/DDBJ whole genome shotgun (WGS) entry which is preliminary data.</text>
</comment>
<feature type="domain" description="Helicase C-terminal" evidence="14">
    <location>
        <begin position="235"/>
        <end position="386"/>
    </location>
</feature>
<feature type="compositionally biased region" description="Basic and acidic residues" evidence="12">
    <location>
        <begin position="436"/>
        <end position="454"/>
    </location>
</feature>
<evidence type="ECO:0000259" key="15">
    <source>
        <dbReference type="PROSITE" id="PS51195"/>
    </source>
</evidence>
<keyword evidence="2" id="KW-0963">Cytoplasm</keyword>
<dbReference type="AlphaFoldDB" id="A0A4Z0ZXE5"/>
<evidence type="ECO:0000256" key="2">
    <source>
        <dbReference type="ARBA" id="ARBA00022490"/>
    </source>
</evidence>
<dbReference type="EC" id="3.6.4.13" evidence="1"/>
<evidence type="ECO:0000256" key="1">
    <source>
        <dbReference type="ARBA" id="ARBA00012552"/>
    </source>
</evidence>
<gene>
    <name evidence="16" type="ORF">EHQ62_02350</name>
</gene>
<dbReference type="Pfam" id="PF00271">
    <property type="entry name" value="Helicase_C"/>
    <property type="match status" value="1"/>
</dbReference>